<protein>
    <submittedName>
        <fullName evidence="1">Transposase, Ptta/En/Spm, transposase, Tnp1/En/Spm-like protein</fullName>
    </submittedName>
</protein>
<reference evidence="1" key="1">
    <citation type="journal article" date="2019" name="Sci. Rep.">
        <title>Draft genome of Tanacetum cinerariifolium, the natural source of mosquito coil.</title>
        <authorList>
            <person name="Yamashiro T."/>
            <person name="Shiraishi A."/>
            <person name="Satake H."/>
            <person name="Nakayama K."/>
        </authorList>
    </citation>
    <scope>NUCLEOTIDE SEQUENCE</scope>
</reference>
<comment type="caution">
    <text evidence="1">The sequence shown here is derived from an EMBL/GenBank/DDBJ whole genome shotgun (WGS) entry which is preliminary data.</text>
</comment>
<sequence length="71" mass="8284">WRAKVTAIKESKYLTLVSLDELIGNPKVYEMIIKKDYEIFKEKIERKSIDLKVKKESSDEECLTSGSEDDE</sequence>
<gene>
    <name evidence="1" type="ORF">Tci_422586</name>
</gene>
<evidence type="ECO:0000313" key="1">
    <source>
        <dbReference type="EMBL" id="GEY50612.1"/>
    </source>
</evidence>
<dbReference type="EMBL" id="BKCJ010184296">
    <property type="protein sequence ID" value="GEY50612.1"/>
    <property type="molecule type" value="Genomic_DNA"/>
</dbReference>
<accession>A0A699HP00</accession>
<proteinExistence type="predicted"/>
<feature type="non-terminal residue" evidence="1">
    <location>
        <position position="1"/>
    </location>
</feature>
<organism evidence="1">
    <name type="scientific">Tanacetum cinerariifolium</name>
    <name type="common">Dalmatian daisy</name>
    <name type="synonym">Chrysanthemum cinerariifolium</name>
    <dbReference type="NCBI Taxonomy" id="118510"/>
    <lineage>
        <taxon>Eukaryota</taxon>
        <taxon>Viridiplantae</taxon>
        <taxon>Streptophyta</taxon>
        <taxon>Embryophyta</taxon>
        <taxon>Tracheophyta</taxon>
        <taxon>Spermatophyta</taxon>
        <taxon>Magnoliopsida</taxon>
        <taxon>eudicotyledons</taxon>
        <taxon>Gunneridae</taxon>
        <taxon>Pentapetalae</taxon>
        <taxon>asterids</taxon>
        <taxon>campanulids</taxon>
        <taxon>Asterales</taxon>
        <taxon>Asteraceae</taxon>
        <taxon>Asteroideae</taxon>
        <taxon>Anthemideae</taxon>
        <taxon>Anthemidinae</taxon>
        <taxon>Tanacetum</taxon>
    </lineage>
</organism>
<dbReference type="AlphaFoldDB" id="A0A699HP00"/>
<name>A0A699HP00_TANCI</name>